<dbReference type="PANTHER" id="PTHR45614:SF241">
    <property type="entry name" value="MYB-LIKE DNA-BINDING PROTEIN"/>
    <property type="match status" value="1"/>
</dbReference>
<reference evidence="6" key="1">
    <citation type="submission" date="2021-05" db="EMBL/GenBank/DDBJ databases">
        <title>The genome of the haptophyte Pavlova lutheri (Diacronema luteri, Pavlovales) - a model for lipid biosynthesis in eukaryotic algae.</title>
        <authorList>
            <person name="Hulatt C.J."/>
            <person name="Posewitz M.C."/>
        </authorList>
    </citation>
    <scope>NUCLEOTIDE SEQUENCE</scope>
    <source>
        <strain evidence="6">NIVA-4/92</strain>
    </source>
</reference>
<comment type="caution">
    <text evidence="6">The sequence shown here is derived from an EMBL/GenBank/DDBJ whole genome shotgun (WGS) entry which is preliminary data.</text>
</comment>
<dbReference type="PROSITE" id="PS51294">
    <property type="entry name" value="HTH_MYB"/>
    <property type="match status" value="2"/>
</dbReference>
<evidence type="ECO:0000256" key="1">
    <source>
        <dbReference type="ARBA" id="ARBA00022737"/>
    </source>
</evidence>
<gene>
    <name evidence="6" type="ORF">KFE25_011968</name>
</gene>
<proteinExistence type="predicted"/>
<organism evidence="6 7">
    <name type="scientific">Diacronema lutheri</name>
    <name type="common">Unicellular marine alga</name>
    <name type="synonym">Monochrysis lutheri</name>
    <dbReference type="NCBI Taxonomy" id="2081491"/>
    <lineage>
        <taxon>Eukaryota</taxon>
        <taxon>Haptista</taxon>
        <taxon>Haptophyta</taxon>
        <taxon>Pavlovophyceae</taxon>
        <taxon>Pavlovales</taxon>
        <taxon>Pavlovaceae</taxon>
        <taxon>Diacronema</taxon>
    </lineage>
</organism>
<feature type="domain" description="Myb-like" evidence="4">
    <location>
        <begin position="34"/>
        <end position="80"/>
    </location>
</feature>
<feature type="compositionally biased region" description="Pro residues" evidence="3">
    <location>
        <begin position="673"/>
        <end position="686"/>
    </location>
</feature>
<dbReference type="PROSITE" id="PS50090">
    <property type="entry name" value="MYB_LIKE"/>
    <property type="match status" value="2"/>
</dbReference>
<feature type="region of interest" description="Disordered" evidence="3">
    <location>
        <begin position="935"/>
        <end position="971"/>
    </location>
</feature>
<dbReference type="AlphaFoldDB" id="A0A8J5X7T0"/>
<dbReference type="OMA" id="NIMEERA"/>
<feature type="compositionally biased region" description="Pro residues" evidence="3">
    <location>
        <begin position="846"/>
        <end position="858"/>
    </location>
</feature>
<dbReference type="FunFam" id="1.10.10.60:FF:000010">
    <property type="entry name" value="Transcriptional activator Myb isoform A"/>
    <property type="match status" value="1"/>
</dbReference>
<dbReference type="InterPro" id="IPR050560">
    <property type="entry name" value="MYB_TF"/>
</dbReference>
<dbReference type="CDD" id="cd00167">
    <property type="entry name" value="SANT"/>
    <property type="match status" value="2"/>
</dbReference>
<dbReference type="Pfam" id="PF13921">
    <property type="entry name" value="Myb_DNA-bind_6"/>
    <property type="match status" value="1"/>
</dbReference>
<evidence type="ECO:0000313" key="6">
    <source>
        <dbReference type="EMBL" id="KAG8457902.1"/>
    </source>
</evidence>
<feature type="compositionally biased region" description="Basic and acidic residues" evidence="3">
    <location>
        <begin position="953"/>
        <end position="971"/>
    </location>
</feature>
<dbReference type="GO" id="GO:0000978">
    <property type="term" value="F:RNA polymerase II cis-regulatory region sequence-specific DNA binding"/>
    <property type="evidence" value="ECO:0007669"/>
    <property type="project" value="TreeGrafter"/>
</dbReference>
<dbReference type="SUPFAM" id="SSF46689">
    <property type="entry name" value="Homeodomain-like"/>
    <property type="match status" value="1"/>
</dbReference>
<feature type="domain" description="HTH myb-type" evidence="5">
    <location>
        <begin position="34"/>
        <end position="84"/>
    </location>
</feature>
<evidence type="ECO:0000259" key="5">
    <source>
        <dbReference type="PROSITE" id="PS51294"/>
    </source>
</evidence>
<keyword evidence="2" id="KW-0238">DNA-binding</keyword>
<evidence type="ECO:0000256" key="3">
    <source>
        <dbReference type="SAM" id="MobiDB-lite"/>
    </source>
</evidence>
<keyword evidence="1" id="KW-0677">Repeat</keyword>
<dbReference type="Proteomes" id="UP000751190">
    <property type="component" value="Unassembled WGS sequence"/>
</dbReference>
<evidence type="ECO:0000313" key="7">
    <source>
        <dbReference type="Proteomes" id="UP000751190"/>
    </source>
</evidence>
<dbReference type="InterPro" id="IPR001005">
    <property type="entry name" value="SANT/Myb"/>
</dbReference>
<feature type="region of interest" description="Disordered" evidence="3">
    <location>
        <begin position="1"/>
        <end position="39"/>
    </location>
</feature>
<sequence length="971" mass="97802">MASQIAEAPAGSEDEPAAGPQEGERAGAPRTGSRRTWSSAEDELLQQIVAHYGPHQWARIAQHMGSRKDWQCRERWHNHLGPQVRKGAWSAEEDEIITGAVQTMGAKWSQIKALLPGRTGHAIKNRYHSVCRQLAQLHGDPPSEALERMAEAGARRMQMQRNAQAAAAEAAASQSTGLFASSHAPPGVGAMQLQQQAHGGTHVGSHVGSGTHVGSRVVHGGCAHGQGHGHSLVMQPQPQPLGQHQAGMPLVSECMGMGHHVHQPRVGAGGFGGADSGAGATHGGCVCCYTPLAYSCQPVQPQQAQAQAQQQQQAAQCLSHGVAHAGCTYAELHGNGGALGGALNVRCGCGCAGGGSGGCCAYHAHSTPRQPPTLQPPPHGCLGYHAADATGAMLVGGGNGGCAFAPGCVPMMAAAPMMAMHASATGGLVQTAAYAHAAPTHGCAPYAPVPAPYGGALPPPLAAAAAGCCSAPVAAAAGGCCAAGCAAGRRECGTMAAAARAHQPPPLGAHAALGSTHGAAAAAAAAIAECKPGGAADGSSSPTSGSEPSATRTAACALATASAATPRALAAPQQAAAHTDVGGGNSVDKMVEMSFQGQTQQPQQPPHAHTDRELPQRGRLELPRGDGQGPPGWAASGQPVQQRAHHGGGDGDVPFCEPRRAHTQSRAPRDELPLPPPPPQPQPQPQPQLDDHAEAAEAAEQLRAGIAAALNGLHHSPNVAVDLARAARAAGDGAGAARAGGGAPSRGESARGEVRGTVCRLAAQLLVFAELPAVNVLRTQMVEGVLSELRQALLAQTPAHAAAMGESGGESGAVDAKPDEPMLPFADPPPQPARSGYHTVDGTDEPMPPFANPPPQPARAPSGRASGELVGAAHELVGADETTAADAQPSHRGNSARCRDGDALHSVTAARAGAGHRQAPASACVAQGACGVHVPAQQRQVPPTHPPQLVPIDSRDDGGDDGGERSKGGAR</sequence>
<feature type="region of interest" description="Disordered" evidence="3">
    <location>
        <begin position="532"/>
        <end position="552"/>
    </location>
</feature>
<dbReference type="PANTHER" id="PTHR45614">
    <property type="entry name" value="MYB PROTEIN-RELATED"/>
    <property type="match status" value="1"/>
</dbReference>
<dbReference type="InterPro" id="IPR017930">
    <property type="entry name" value="Myb_dom"/>
</dbReference>
<dbReference type="GO" id="GO:0000981">
    <property type="term" value="F:DNA-binding transcription factor activity, RNA polymerase II-specific"/>
    <property type="evidence" value="ECO:0007669"/>
    <property type="project" value="TreeGrafter"/>
</dbReference>
<evidence type="ECO:0000256" key="2">
    <source>
        <dbReference type="ARBA" id="ARBA00023125"/>
    </source>
</evidence>
<feature type="region of interest" description="Disordered" evidence="3">
    <location>
        <begin position="595"/>
        <end position="614"/>
    </location>
</feature>
<feature type="region of interest" description="Disordered" evidence="3">
    <location>
        <begin position="801"/>
        <end position="866"/>
    </location>
</feature>
<feature type="domain" description="HTH myb-type" evidence="5">
    <location>
        <begin position="85"/>
        <end position="135"/>
    </location>
</feature>
<dbReference type="GO" id="GO:0005634">
    <property type="term" value="C:nucleus"/>
    <property type="evidence" value="ECO:0007669"/>
    <property type="project" value="TreeGrafter"/>
</dbReference>
<evidence type="ECO:0000259" key="4">
    <source>
        <dbReference type="PROSITE" id="PS50090"/>
    </source>
</evidence>
<dbReference type="EMBL" id="JAGTXO010000060">
    <property type="protein sequence ID" value="KAG8457902.1"/>
    <property type="molecule type" value="Genomic_DNA"/>
</dbReference>
<protein>
    <submittedName>
        <fullName evidence="6">Uncharacterized protein</fullName>
    </submittedName>
</protein>
<dbReference type="OrthoDB" id="2143914at2759"/>
<name>A0A8J5X7T0_DIALT</name>
<dbReference type="InterPro" id="IPR009057">
    <property type="entry name" value="Homeodomain-like_sf"/>
</dbReference>
<feature type="domain" description="Myb-like" evidence="4">
    <location>
        <begin position="81"/>
        <end position="131"/>
    </location>
</feature>
<feature type="region of interest" description="Disordered" evidence="3">
    <location>
        <begin position="619"/>
        <end position="695"/>
    </location>
</feature>
<dbReference type="SMART" id="SM00717">
    <property type="entry name" value="SANT"/>
    <property type="match status" value="2"/>
</dbReference>
<keyword evidence="7" id="KW-1185">Reference proteome</keyword>
<feature type="region of interest" description="Disordered" evidence="3">
    <location>
        <begin position="733"/>
        <end position="753"/>
    </location>
</feature>
<dbReference type="Gene3D" id="1.10.10.60">
    <property type="entry name" value="Homeodomain-like"/>
    <property type="match status" value="2"/>
</dbReference>
<feature type="compositionally biased region" description="Gly residues" evidence="3">
    <location>
        <begin position="733"/>
        <end position="744"/>
    </location>
</feature>
<accession>A0A8J5X7T0</accession>